<accession>A0A371CNV6</accession>
<name>A0A371CNV6_9APHY</name>
<reference evidence="2 3" key="1">
    <citation type="journal article" date="2018" name="Biotechnol. Biofuels">
        <title>Integrative visual omics of the white-rot fungus Polyporus brumalis exposes the biotechnological potential of its oxidative enzymes for delignifying raw plant biomass.</title>
        <authorList>
            <person name="Miyauchi S."/>
            <person name="Rancon A."/>
            <person name="Drula E."/>
            <person name="Hage H."/>
            <person name="Chaduli D."/>
            <person name="Favel A."/>
            <person name="Grisel S."/>
            <person name="Henrissat B."/>
            <person name="Herpoel-Gimbert I."/>
            <person name="Ruiz-Duenas F.J."/>
            <person name="Chevret D."/>
            <person name="Hainaut M."/>
            <person name="Lin J."/>
            <person name="Wang M."/>
            <person name="Pangilinan J."/>
            <person name="Lipzen A."/>
            <person name="Lesage-Meessen L."/>
            <person name="Navarro D."/>
            <person name="Riley R."/>
            <person name="Grigoriev I.V."/>
            <person name="Zhou S."/>
            <person name="Raouche S."/>
            <person name="Rosso M.N."/>
        </authorList>
    </citation>
    <scope>NUCLEOTIDE SEQUENCE [LARGE SCALE GENOMIC DNA]</scope>
    <source>
        <strain evidence="2 3">BRFM 1820</strain>
    </source>
</reference>
<organism evidence="2 3">
    <name type="scientific">Lentinus brumalis</name>
    <dbReference type="NCBI Taxonomy" id="2498619"/>
    <lineage>
        <taxon>Eukaryota</taxon>
        <taxon>Fungi</taxon>
        <taxon>Dikarya</taxon>
        <taxon>Basidiomycota</taxon>
        <taxon>Agaricomycotina</taxon>
        <taxon>Agaricomycetes</taxon>
        <taxon>Polyporales</taxon>
        <taxon>Polyporaceae</taxon>
        <taxon>Lentinus</taxon>
    </lineage>
</organism>
<evidence type="ECO:0000256" key="1">
    <source>
        <dbReference type="SAM" id="MobiDB-lite"/>
    </source>
</evidence>
<dbReference type="AlphaFoldDB" id="A0A371CNV6"/>
<gene>
    <name evidence="2" type="ORF">OH76DRAFT_150904</name>
</gene>
<proteinExistence type="predicted"/>
<feature type="region of interest" description="Disordered" evidence="1">
    <location>
        <begin position="27"/>
        <end position="51"/>
    </location>
</feature>
<evidence type="ECO:0000313" key="2">
    <source>
        <dbReference type="EMBL" id="RDX41974.1"/>
    </source>
</evidence>
<sequence length="154" mass="16621">MIYRRPSQDLPIGVLLAMCMTTASPRRPDWREEDVSVDGADGNSRPRAENGHPLVNTLRCASGDRCVRAYLSSDTGNVFPAVRPQEWIGTRFTEDVVLRNGSTADKLVECVGCAMAANSAGRVRASRRISMEPEGGLLASARGRLASVSQRAAC</sequence>
<keyword evidence="3" id="KW-1185">Reference proteome</keyword>
<evidence type="ECO:0000313" key="3">
    <source>
        <dbReference type="Proteomes" id="UP000256964"/>
    </source>
</evidence>
<protein>
    <submittedName>
        <fullName evidence="2">Uncharacterized protein</fullName>
    </submittedName>
</protein>
<dbReference type="EMBL" id="KZ857496">
    <property type="protein sequence ID" value="RDX41974.1"/>
    <property type="molecule type" value="Genomic_DNA"/>
</dbReference>
<dbReference type="Proteomes" id="UP000256964">
    <property type="component" value="Unassembled WGS sequence"/>
</dbReference>